<organism evidence="2 3">
    <name type="scientific">Lepraria finkii</name>
    <dbReference type="NCBI Taxonomy" id="1340010"/>
    <lineage>
        <taxon>Eukaryota</taxon>
        <taxon>Fungi</taxon>
        <taxon>Dikarya</taxon>
        <taxon>Ascomycota</taxon>
        <taxon>Pezizomycotina</taxon>
        <taxon>Lecanoromycetes</taxon>
        <taxon>OSLEUM clade</taxon>
        <taxon>Lecanoromycetidae</taxon>
        <taxon>Lecanorales</taxon>
        <taxon>Lecanorineae</taxon>
        <taxon>Stereocaulaceae</taxon>
        <taxon>Lepraria</taxon>
    </lineage>
</organism>
<name>A0ABR4AU28_9LECA</name>
<evidence type="ECO:0000256" key="1">
    <source>
        <dbReference type="SAM" id="MobiDB-lite"/>
    </source>
</evidence>
<feature type="region of interest" description="Disordered" evidence="1">
    <location>
        <begin position="1"/>
        <end position="99"/>
    </location>
</feature>
<keyword evidence="3" id="KW-1185">Reference proteome</keyword>
<feature type="compositionally biased region" description="Basic and acidic residues" evidence="1">
    <location>
        <begin position="74"/>
        <end position="87"/>
    </location>
</feature>
<evidence type="ECO:0000313" key="2">
    <source>
        <dbReference type="EMBL" id="KAL2049198.1"/>
    </source>
</evidence>
<proteinExistence type="predicted"/>
<gene>
    <name evidence="2" type="ORF">ABVK25_010548</name>
</gene>
<feature type="compositionally biased region" description="Basic residues" evidence="1">
    <location>
        <begin position="88"/>
        <end position="99"/>
    </location>
</feature>
<comment type="caution">
    <text evidence="2">The sequence shown here is derived from an EMBL/GenBank/DDBJ whole genome shotgun (WGS) entry which is preliminary data.</text>
</comment>
<feature type="compositionally biased region" description="Basic and acidic residues" evidence="1">
    <location>
        <begin position="37"/>
        <end position="48"/>
    </location>
</feature>
<dbReference type="Proteomes" id="UP001590951">
    <property type="component" value="Unassembled WGS sequence"/>
</dbReference>
<evidence type="ECO:0000313" key="3">
    <source>
        <dbReference type="Proteomes" id="UP001590951"/>
    </source>
</evidence>
<sequence length="99" mass="10988">MVEASLAVASAVIVPEESTERPPTPSTTLKRRQSSFSDDRAKWPRLNHDASNGNGNSRRDYVASPPDTPIGGRQAERRRSGQMEERKRGQRLTKAPHGH</sequence>
<accession>A0ABR4AU28</accession>
<dbReference type="EMBL" id="JBHFEH010000069">
    <property type="protein sequence ID" value="KAL2049198.1"/>
    <property type="molecule type" value="Genomic_DNA"/>
</dbReference>
<reference evidence="2 3" key="1">
    <citation type="submission" date="2024-09" db="EMBL/GenBank/DDBJ databases">
        <title>Rethinking Asexuality: The Enigmatic Case of Functional Sexual Genes in Lepraria (Stereocaulaceae).</title>
        <authorList>
            <person name="Doellman M."/>
            <person name="Sun Y."/>
            <person name="Barcenas-Pena A."/>
            <person name="Lumbsch H.T."/>
            <person name="Grewe F."/>
        </authorList>
    </citation>
    <scope>NUCLEOTIDE SEQUENCE [LARGE SCALE GENOMIC DNA]</scope>
    <source>
        <strain evidence="2 3">Grewe 0041</strain>
    </source>
</reference>
<protein>
    <submittedName>
        <fullName evidence="2">Uncharacterized protein</fullName>
    </submittedName>
</protein>